<feature type="transmembrane region" description="Helical" evidence="4">
    <location>
        <begin position="108"/>
        <end position="127"/>
    </location>
</feature>
<proteinExistence type="predicted"/>
<organism evidence="6 8">
    <name type="scientific">Pseudoalteromonas maricaloris</name>
    <dbReference type="NCBI Taxonomy" id="184924"/>
    <lineage>
        <taxon>Bacteria</taxon>
        <taxon>Pseudomonadati</taxon>
        <taxon>Pseudomonadota</taxon>
        <taxon>Gammaproteobacteria</taxon>
        <taxon>Alteromonadales</taxon>
        <taxon>Pseudoalteromonadaceae</taxon>
        <taxon>Pseudoalteromonas</taxon>
    </lineage>
</organism>
<evidence type="ECO:0000313" key="6">
    <source>
        <dbReference type="EMBL" id="NLR23082.1"/>
    </source>
</evidence>
<evidence type="ECO:0000259" key="5">
    <source>
        <dbReference type="PROSITE" id="PS01124"/>
    </source>
</evidence>
<keyword evidence="2" id="KW-0238">DNA-binding</keyword>
<dbReference type="InterPro" id="IPR018062">
    <property type="entry name" value="HTH_AraC-typ_CS"/>
</dbReference>
<dbReference type="InterPro" id="IPR018060">
    <property type="entry name" value="HTH_AraC"/>
</dbReference>
<dbReference type="PROSITE" id="PS00041">
    <property type="entry name" value="HTH_ARAC_FAMILY_1"/>
    <property type="match status" value="1"/>
</dbReference>
<reference evidence="7 9" key="2">
    <citation type="submission" date="2023-10" db="EMBL/GenBank/DDBJ databases">
        <title>To unveil natural product biosynthetic capacity in Pseudoalteromonas.</title>
        <authorList>
            <person name="Wang J."/>
        </authorList>
    </citation>
    <scope>NUCLEOTIDE SEQUENCE [LARGE SCALE GENOMIC DNA]</scope>
    <source>
        <strain evidence="7 9">DSM 15914</strain>
    </source>
</reference>
<dbReference type="Pfam" id="PF12833">
    <property type="entry name" value="HTH_18"/>
    <property type="match status" value="1"/>
</dbReference>
<dbReference type="PRINTS" id="PR00032">
    <property type="entry name" value="HTHARAC"/>
</dbReference>
<dbReference type="SMART" id="SM00342">
    <property type="entry name" value="HTH_ARAC"/>
    <property type="match status" value="1"/>
</dbReference>
<dbReference type="PANTHER" id="PTHR43280">
    <property type="entry name" value="ARAC-FAMILY TRANSCRIPTIONAL REGULATOR"/>
    <property type="match status" value="1"/>
</dbReference>
<dbReference type="Proteomes" id="UP000646877">
    <property type="component" value="Unassembled WGS sequence"/>
</dbReference>
<evidence type="ECO:0000256" key="1">
    <source>
        <dbReference type="ARBA" id="ARBA00023015"/>
    </source>
</evidence>
<evidence type="ECO:0000256" key="2">
    <source>
        <dbReference type="ARBA" id="ARBA00023125"/>
    </source>
</evidence>
<accession>A0A8I2H293</accession>
<sequence>MATNFAEEALGVRSYLLITPVFTLATGPLVYFLFKNLLHANQHKQERRLVHFLPVLLALPFTEYTQLMIAFGTVSQLIYFAFTVQLVGLYQQASAEIRADVNTRDLQWIRTTVVLFVIFALVDLVRLNMQTYNDISTKALWYFIDLVWLLVINLYLVVKVHNQPHLEDSITQAQEITFNEVDKQAEDPTEIFNAIHNTIMLHYLYRQPRLTIHDVAEVIGLGVKDISWAINTCGGYNFNEYINSLRVDEVKQQLQCEKQTTPNLLALAMNAGFNSKSSFNSVFKKQTGYTPSQFSKLI</sequence>
<dbReference type="GO" id="GO:0003700">
    <property type="term" value="F:DNA-binding transcription factor activity"/>
    <property type="evidence" value="ECO:0007669"/>
    <property type="project" value="InterPro"/>
</dbReference>
<name>A0A8I2H293_9GAMM</name>
<dbReference type="AlphaFoldDB" id="A0A8I2H293"/>
<keyword evidence="4" id="KW-0812">Transmembrane</keyword>
<dbReference type="EMBL" id="CP137579">
    <property type="protein sequence ID" value="WOX31315.1"/>
    <property type="molecule type" value="Genomic_DNA"/>
</dbReference>
<gene>
    <name evidence="6" type="ORF">F9Y85_17545</name>
    <name evidence="7" type="ORF">R5H13_20470</name>
</gene>
<keyword evidence="3" id="KW-0804">Transcription</keyword>
<dbReference type="InterPro" id="IPR009057">
    <property type="entry name" value="Homeodomain-like_sf"/>
</dbReference>
<dbReference type="Gene3D" id="1.10.10.60">
    <property type="entry name" value="Homeodomain-like"/>
    <property type="match status" value="1"/>
</dbReference>
<evidence type="ECO:0000313" key="9">
    <source>
        <dbReference type="Proteomes" id="UP001304419"/>
    </source>
</evidence>
<feature type="transmembrane region" description="Helical" evidence="4">
    <location>
        <begin position="55"/>
        <end position="82"/>
    </location>
</feature>
<keyword evidence="9" id="KW-1185">Reference proteome</keyword>
<evidence type="ECO:0000256" key="3">
    <source>
        <dbReference type="ARBA" id="ARBA00023163"/>
    </source>
</evidence>
<feature type="domain" description="HTH araC/xylS-type" evidence="5">
    <location>
        <begin position="193"/>
        <end position="297"/>
    </location>
</feature>
<feature type="transmembrane region" description="Helical" evidence="4">
    <location>
        <begin position="12"/>
        <end position="34"/>
    </location>
</feature>
<evidence type="ECO:0000256" key="4">
    <source>
        <dbReference type="SAM" id="Phobius"/>
    </source>
</evidence>
<dbReference type="PROSITE" id="PS01124">
    <property type="entry name" value="HTH_ARAC_FAMILY_2"/>
    <property type="match status" value="1"/>
</dbReference>
<dbReference type="PANTHER" id="PTHR43280:SF29">
    <property type="entry name" value="ARAC-FAMILY TRANSCRIPTIONAL REGULATOR"/>
    <property type="match status" value="1"/>
</dbReference>
<dbReference type="EMBL" id="WEIA01000012">
    <property type="protein sequence ID" value="NLR23082.1"/>
    <property type="molecule type" value="Genomic_DNA"/>
</dbReference>
<dbReference type="Proteomes" id="UP001304419">
    <property type="component" value="Chromosome 2"/>
</dbReference>
<evidence type="ECO:0000313" key="7">
    <source>
        <dbReference type="EMBL" id="WOX31315.1"/>
    </source>
</evidence>
<dbReference type="SUPFAM" id="SSF46689">
    <property type="entry name" value="Homeodomain-like"/>
    <property type="match status" value="1"/>
</dbReference>
<dbReference type="RefSeq" id="WP_130127395.1">
    <property type="nucleotide sequence ID" value="NZ_CBCSDF010000001.1"/>
</dbReference>
<keyword evidence="4" id="KW-0472">Membrane</keyword>
<dbReference type="GO" id="GO:0043565">
    <property type="term" value="F:sequence-specific DNA binding"/>
    <property type="evidence" value="ECO:0007669"/>
    <property type="project" value="InterPro"/>
</dbReference>
<feature type="transmembrane region" description="Helical" evidence="4">
    <location>
        <begin position="139"/>
        <end position="158"/>
    </location>
</feature>
<keyword evidence="4" id="KW-1133">Transmembrane helix</keyword>
<reference evidence="6" key="1">
    <citation type="submission" date="2019-10" db="EMBL/GenBank/DDBJ databases">
        <authorList>
            <person name="Paulsen S."/>
        </authorList>
    </citation>
    <scope>NUCLEOTIDE SEQUENCE</scope>
    <source>
        <strain evidence="6">LMG 19692</strain>
    </source>
</reference>
<protein>
    <submittedName>
        <fullName evidence="6">Helix-turn-helix domain-containing protein</fullName>
    </submittedName>
</protein>
<evidence type="ECO:0000313" key="8">
    <source>
        <dbReference type="Proteomes" id="UP000646877"/>
    </source>
</evidence>
<keyword evidence="1" id="KW-0805">Transcription regulation</keyword>
<dbReference type="InterPro" id="IPR020449">
    <property type="entry name" value="Tscrpt_reg_AraC-type_HTH"/>
</dbReference>